<organism evidence="1 2">
    <name type="scientific">Hymenobacter duratus</name>
    <dbReference type="NCBI Taxonomy" id="2771356"/>
    <lineage>
        <taxon>Bacteria</taxon>
        <taxon>Pseudomonadati</taxon>
        <taxon>Bacteroidota</taxon>
        <taxon>Cytophagia</taxon>
        <taxon>Cytophagales</taxon>
        <taxon>Hymenobacteraceae</taxon>
        <taxon>Hymenobacter</taxon>
    </lineage>
</organism>
<dbReference type="Proteomes" id="UP000642468">
    <property type="component" value="Unassembled WGS sequence"/>
</dbReference>
<proteinExistence type="predicted"/>
<accession>A0ABR8JHW9</accession>
<evidence type="ECO:0000313" key="1">
    <source>
        <dbReference type="EMBL" id="MBD2716453.1"/>
    </source>
</evidence>
<comment type="caution">
    <text evidence="1">The sequence shown here is derived from an EMBL/GenBank/DDBJ whole genome shotgun (WGS) entry which is preliminary data.</text>
</comment>
<dbReference type="EMBL" id="JACWZZ010000003">
    <property type="protein sequence ID" value="MBD2716453.1"/>
    <property type="molecule type" value="Genomic_DNA"/>
</dbReference>
<sequence>MLQGNYTYNRRKQELKPIDNTSPIYSIRTGELNPNTIFINRVGDKQTWQGIAKRKILVDAIYYGFEYNGTHYTFTIPDKLKRSETIAVLATA</sequence>
<dbReference type="RefSeq" id="WP_190785405.1">
    <property type="nucleotide sequence ID" value="NZ_JACWZZ010000003.1"/>
</dbReference>
<keyword evidence="2" id="KW-1185">Reference proteome</keyword>
<name>A0ABR8JHW9_9BACT</name>
<evidence type="ECO:0000313" key="2">
    <source>
        <dbReference type="Proteomes" id="UP000642468"/>
    </source>
</evidence>
<gene>
    <name evidence="1" type="ORF">IC231_15520</name>
</gene>
<protein>
    <submittedName>
        <fullName evidence="1">Uncharacterized protein</fullName>
    </submittedName>
</protein>
<reference evidence="1 2" key="1">
    <citation type="submission" date="2020-09" db="EMBL/GenBank/DDBJ databases">
        <authorList>
            <person name="Kim M.K."/>
        </authorList>
    </citation>
    <scope>NUCLEOTIDE SEQUENCE [LARGE SCALE GENOMIC DNA]</scope>
    <source>
        <strain evidence="1 2">BT646</strain>
    </source>
</reference>